<protein>
    <submittedName>
        <fullName evidence="1">Uncharacterized protein</fullName>
    </submittedName>
</protein>
<dbReference type="AlphaFoldDB" id="A0A9W9C575"/>
<dbReference type="OrthoDB" id="3799109at2759"/>
<dbReference type="EMBL" id="JAPEUX010000010">
    <property type="protein sequence ID" value="KAJ4344862.1"/>
    <property type="molecule type" value="Genomic_DNA"/>
</dbReference>
<dbReference type="RefSeq" id="XP_056065314.1">
    <property type="nucleotide sequence ID" value="XM_056221327.1"/>
</dbReference>
<sequence>MLAKMKQEEITDNILARMKQEEDTHDFEKGVFDNTKFYDYEFHDPQPTIVLPPNYPFRTTATGYPIFRRRTQMPRRASMTTAQGFEDPRITAFIDHWTKIYEGIGHDPFSRAEGYFQLQLACEVRGLVTYGTMDKLVVRLVDRALRDAARGWMEITDKVGRVRMLEAPAAPAVVAESESESELWWPGLSYDD</sequence>
<dbReference type="GeneID" id="80916136"/>
<evidence type="ECO:0000313" key="1">
    <source>
        <dbReference type="EMBL" id="KAJ4344862.1"/>
    </source>
</evidence>
<organism evidence="1 2">
    <name type="scientific">Didymosphaeria variabile</name>
    <dbReference type="NCBI Taxonomy" id="1932322"/>
    <lineage>
        <taxon>Eukaryota</taxon>
        <taxon>Fungi</taxon>
        <taxon>Dikarya</taxon>
        <taxon>Ascomycota</taxon>
        <taxon>Pezizomycotina</taxon>
        <taxon>Dothideomycetes</taxon>
        <taxon>Pleosporomycetidae</taxon>
        <taxon>Pleosporales</taxon>
        <taxon>Massarineae</taxon>
        <taxon>Didymosphaeriaceae</taxon>
        <taxon>Didymosphaeria</taxon>
    </lineage>
</organism>
<name>A0A9W9C575_9PLEO</name>
<keyword evidence="2" id="KW-1185">Reference proteome</keyword>
<dbReference type="Proteomes" id="UP001140513">
    <property type="component" value="Unassembled WGS sequence"/>
</dbReference>
<comment type="caution">
    <text evidence="1">The sequence shown here is derived from an EMBL/GenBank/DDBJ whole genome shotgun (WGS) entry which is preliminary data.</text>
</comment>
<reference evidence="1" key="1">
    <citation type="submission" date="2022-10" db="EMBL/GenBank/DDBJ databases">
        <title>Tapping the CABI collections for fungal endophytes: first genome assemblies for Collariella, Neodidymelliopsis, Ascochyta clinopodiicola, Didymella pomorum, Didymosphaeria variabile, Neocosmospora piperis and Neocucurbitaria cava.</title>
        <authorList>
            <person name="Hill R."/>
        </authorList>
    </citation>
    <scope>NUCLEOTIDE SEQUENCE</scope>
    <source>
        <strain evidence="1">IMI 356815</strain>
    </source>
</reference>
<accession>A0A9W9C575</accession>
<gene>
    <name evidence="1" type="ORF">N0V89_012606</name>
</gene>
<proteinExistence type="predicted"/>
<evidence type="ECO:0000313" key="2">
    <source>
        <dbReference type="Proteomes" id="UP001140513"/>
    </source>
</evidence>